<evidence type="ECO:0000256" key="1">
    <source>
        <dbReference type="SAM" id="SignalP"/>
    </source>
</evidence>
<sequence length="419" mass="49031">MKSQLTIYAALLLFILTFTQFNVITFAIDPCLELTDDYNSYKLSNCQPVKNKRNKRDTYNKRQRQSDIFRIETGVSCKKYCSKIKNIFLKAGRRISKVLTLNPEEPIYVYVVLKPLDRIKNLASTTPNKFMPLISEDRKTRLYPQALVKQFDLEFHSEYAHYDIVSKVNSDINWWWGDGQIKPNQYDLELVALHELIHGLGFKSSWTSKAESYSYEATGLTPIWYYYDINWSWKFAGFFETIFDRQVNFKNFNRISNFIINNTPTKSYYYVSKLNSTKPFNFTNKLIASKEWKYAKHILAEATTTHAITFEPLKHTEVKGPFYLETSLKPFIEGVNIINLSKEYKNSADFLMTYPFIKGSTLDSIVKNGNYESPFGPKTIAILESMGYSTPKHPYPTLPTFTFSYKYLNNKQHFEGWEK</sequence>
<comment type="caution">
    <text evidence="2">The sequence shown here is derived from an EMBL/GenBank/DDBJ whole genome shotgun (WGS) entry which is preliminary data.</text>
</comment>
<keyword evidence="3" id="KW-1185">Reference proteome</keyword>
<dbReference type="EMBL" id="CAJVPK010000967">
    <property type="protein sequence ID" value="CAG8562624.1"/>
    <property type="molecule type" value="Genomic_DNA"/>
</dbReference>
<evidence type="ECO:0000313" key="3">
    <source>
        <dbReference type="Proteomes" id="UP000789706"/>
    </source>
</evidence>
<evidence type="ECO:0000313" key="2">
    <source>
        <dbReference type="EMBL" id="CAG8562624.1"/>
    </source>
</evidence>
<dbReference type="AlphaFoldDB" id="A0A9N9FVB2"/>
<feature type="chain" id="PRO_5040371753" evidence="1">
    <location>
        <begin position="28"/>
        <end position="419"/>
    </location>
</feature>
<keyword evidence="1" id="KW-0732">Signal</keyword>
<reference evidence="2" key="1">
    <citation type="submission" date="2021-06" db="EMBL/GenBank/DDBJ databases">
        <authorList>
            <person name="Kallberg Y."/>
            <person name="Tangrot J."/>
            <person name="Rosling A."/>
        </authorList>
    </citation>
    <scope>NUCLEOTIDE SEQUENCE</scope>
    <source>
        <strain evidence="2">AZ414A</strain>
    </source>
</reference>
<dbReference type="Proteomes" id="UP000789706">
    <property type="component" value="Unassembled WGS sequence"/>
</dbReference>
<protein>
    <submittedName>
        <fullName evidence="2">7229_t:CDS:1</fullName>
    </submittedName>
</protein>
<feature type="signal peptide" evidence="1">
    <location>
        <begin position="1"/>
        <end position="27"/>
    </location>
</feature>
<name>A0A9N9FVB2_9GLOM</name>
<proteinExistence type="predicted"/>
<gene>
    <name evidence="2" type="ORF">DEBURN_LOCUS7665</name>
</gene>
<dbReference type="OrthoDB" id="73465at2759"/>
<accession>A0A9N9FVB2</accession>
<organism evidence="2 3">
    <name type="scientific">Diversispora eburnea</name>
    <dbReference type="NCBI Taxonomy" id="1213867"/>
    <lineage>
        <taxon>Eukaryota</taxon>
        <taxon>Fungi</taxon>
        <taxon>Fungi incertae sedis</taxon>
        <taxon>Mucoromycota</taxon>
        <taxon>Glomeromycotina</taxon>
        <taxon>Glomeromycetes</taxon>
        <taxon>Diversisporales</taxon>
        <taxon>Diversisporaceae</taxon>
        <taxon>Diversispora</taxon>
    </lineage>
</organism>
<dbReference type="SUPFAM" id="SSF55486">
    <property type="entry name" value="Metalloproteases ('zincins'), catalytic domain"/>
    <property type="match status" value="1"/>
</dbReference>